<evidence type="ECO:0000256" key="1">
    <source>
        <dbReference type="ARBA" id="ARBA00000971"/>
    </source>
</evidence>
<sequence length="161" mass="16635">MNRPLICSSLSAALLLLMPGCESSKKSEPAQKAAATVPAGGALSADGMVTTASGLRYKVLTAGPAGGKSPALNDSVTVHYRGTLTNGTVFDSSYDRGQPATFGVNQVIPGWTEALQLMKPGDVFLLYIPSNLGYGPQSMGAIPANSDLIFQVQLLQVHGAL</sequence>
<proteinExistence type="inferred from homology"/>
<reference evidence="9" key="1">
    <citation type="journal article" date="2019" name="Int. J. Syst. Evol. Microbiol.">
        <title>The Global Catalogue of Microorganisms (GCM) 10K type strain sequencing project: providing services to taxonomists for standard genome sequencing and annotation.</title>
        <authorList>
            <consortium name="The Broad Institute Genomics Platform"/>
            <consortium name="The Broad Institute Genome Sequencing Center for Infectious Disease"/>
            <person name="Wu L."/>
            <person name="Ma J."/>
        </authorList>
    </citation>
    <scope>NUCLEOTIDE SEQUENCE [LARGE SCALE GENOMIC DNA]</scope>
    <source>
        <strain evidence="9">CGMCC 4.1469</strain>
    </source>
</reference>
<evidence type="ECO:0000256" key="4">
    <source>
        <dbReference type="ARBA" id="ARBA00023235"/>
    </source>
</evidence>
<keyword evidence="9" id="KW-1185">Reference proteome</keyword>
<dbReference type="EC" id="5.2.1.8" evidence="6"/>
<keyword evidence="4 5" id="KW-0413">Isomerase</keyword>
<organism evidence="8 9">
    <name type="scientific">Prosthecobacter fluviatilis</name>
    <dbReference type="NCBI Taxonomy" id="445931"/>
    <lineage>
        <taxon>Bacteria</taxon>
        <taxon>Pseudomonadati</taxon>
        <taxon>Verrucomicrobiota</taxon>
        <taxon>Verrucomicrobiia</taxon>
        <taxon>Verrucomicrobiales</taxon>
        <taxon>Verrucomicrobiaceae</taxon>
        <taxon>Prosthecobacter</taxon>
    </lineage>
</organism>
<dbReference type="PROSITE" id="PS50059">
    <property type="entry name" value="FKBP_PPIASE"/>
    <property type="match status" value="1"/>
</dbReference>
<keyword evidence="3 5" id="KW-0697">Rotamase</keyword>
<evidence type="ECO:0000256" key="5">
    <source>
        <dbReference type="PROSITE-ProRule" id="PRU00277"/>
    </source>
</evidence>
<dbReference type="InterPro" id="IPR001179">
    <property type="entry name" value="PPIase_FKBP_dom"/>
</dbReference>
<comment type="catalytic activity">
    <reaction evidence="1 5 6">
        <text>[protein]-peptidylproline (omega=180) = [protein]-peptidylproline (omega=0)</text>
        <dbReference type="Rhea" id="RHEA:16237"/>
        <dbReference type="Rhea" id="RHEA-COMP:10747"/>
        <dbReference type="Rhea" id="RHEA-COMP:10748"/>
        <dbReference type="ChEBI" id="CHEBI:83833"/>
        <dbReference type="ChEBI" id="CHEBI:83834"/>
        <dbReference type="EC" id="5.2.1.8"/>
    </reaction>
</comment>
<dbReference type="InterPro" id="IPR046357">
    <property type="entry name" value="PPIase_dom_sf"/>
</dbReference>
<dbReference type="Gene3D" id="3.10.50.40">
    <property type="match status" value="1"/>
</dbReference>
<evidence type="ECO:0000313" key="9">
    <source>
        <dbReference type="Proteomes" id="UP001596052"/>
    </source>
</evidence>
<dbReference type="Pfam" id="PF00254">
    <property type="entry name" value="FKBP_C"/>
    <property type="match status" value="1"/>
</dbReference>
<protein>
    <recommendedName>
        <fullName evidence="6">Peptidyl-prolyl cis-trans isomerase</fullName>
        <ecNumber evidence="6">5.2.1.8</ecNumber>
    </recommendedName>
</protein>
<dbReference type="RefSeq" id="WP_377163013.1">
    <property type="nucleotide sequence ID" value="NZ_JBHSMQ010000001.1"/>
</dbReference>
<evidence type="ECO:0000256" key="3">
    <source>
        <dbReference type="ARBA" id="ARBA00023110"/>
    </source>
</evidence>
<dbReference type="PANTHER" id="PTHR43811:SF19">
    <property type="entry name" value="39 KDA FK506-BINDING NUCLEAR PROTEIN"/>
    <property type="match status" value="1"/>
</dbReference>
<dbReference type="PANTHER" id="PTHR43811">
    <property type="entry name" value="FKBP-TYPE PEPTIDYL-PROLYL CIS-TRANS ISOMERASE FKPA"/>
    <property type="match status" value="1"/>
</dbReference>
<evidence type="ECO:0000256" key="2">
    <source>
        <dbReference type="ARBA" id="ARBA00006577"/>
    </source>
</evidence>
<evidence type="ECO:0000256" key="6">
    <source>
        <dbReference type="RuleBase" id="RU003915"/>
    </source>
</evidence>
<evidence type="ECO:0000313" key="8">
    <source>
        <dbReference type="EMBL" id="MFC5453692.1"/>
    </source>
</evidence>
<dbReference type="Proteomes" id="UP001596052">
    <property type="component" value="Unassembled WGS sequence"/>
</dbReference>
<gene>
    <name evidence="8" type="ORF">ACFQDI_02390</name>
</gene>
<comment type="caution">
    <text evidence="8">The sequence shown here is derived from an EMBL/GenBank/DDBJ whole genome shotgun (WGS) entry which is preliminary data.</text>
</comment>
<dbReference type="SUPFAM" id="SSF54534">
    <property type="entry name" value="FKBP-like"/>
    <property type="match status" value="1"/>
</dbReference>
<comment type="similarity">
    <text evidence="2 6">Belongs to the FKBP-type PPIase family.</text>
</comment>
<name>A0ABW0KLU2_9BACT</name>
<evidence type="ECO:0000259" key="7">
    <source>
        <dbReference type="PROSITE" id="PS50059"/>
    </source>
</evidence>
<dbReference type="EMBL" id="JBHSMQ010000001">
    <property type="protein sequence ID" value="MFC5453692.1"/>
    <property type="molecule type" value="Genomic_DNA"/>
</dbReference>
<feature type="domain" description="PPIase FKBP-type" evidence="7">
    <location>
        <begin position="73"/>
        <end position="158"/>
    </location>
</feature>
<accession>A0ABW0KLU2</accession>
<dbReference type="GO" id="GO:0003755">
    <property type="term" value="F:peptidyl-prolyl cis-trans isomerase activity"/>
    <property type="evidence" value="ECO:0007669"/>
    <property type="project" value="UniProtKB-EC"/>
</dbReference>